<comment type="caution">
    <text evidence="2">The sequence shown here is derived from an EMBL/GenBank/DDBJ whole genome shotgun (WGS) entry which is preliminary data.</text>
</comment>
<dbReference type="InterPro" id="IPR045865">
    <property type="entry name" value="ACT-like_dom_sf"/>
</dbReference>
<name>A0AAW6U3N4_9BACT</name>
<dbReference type="InterPro" id="IPR045739">
    <property type="entry name" value="ACT_dom_pair"/>
</dbReference>
<dbReference type="AlphaFoldDB" id="A0AAW6U3N4"/>
<dbReference type="PROSITE" id="PS51671">
    <property type="entry name" value="ACT"/>
    <property type="match status" value="1"/>
</dbReference>
<evidence type="ECO:0000259" key="1">
    <source>
        <dbReference type="PROSITE" id="PS51671"/>
    </source>
</evidence>
<keyword evidence="3" id="KW-1185">Reference proteome</keyword>
<protein>
    <recommendedName>
        <fullName evidence="1">ACT domain-containing protein</fullName>
    </recommendedName>
</protein>
<evidence type="ECO:0000313" key="3">
    <source>
        <dbReference type="Proteomes" id="UP001431776"/>
    </source>
</evidence>
<evidence type="ECO:0000313" key="2">
    <source>
        <dbReference type="EMBL" id="MDI6451094.1"/>
    </source>
</evidence>
<dbReference type="InterPro" id="IPR002912">
    <property type="entry name" value="ACT_dom"/>
</dbReference>
<gene>
    <name evidence="2" type="ORF">QJ522_18680</name>
</gene>
<dbReference type="EMBL" id="JASCXX010000028">
    <property type="protein sequence ID" value="MDI6451094.1"/>
    <property type="molecule type" value="Genomic_DNA"/>
</dbReference>
<accession>A0AAW6U3N4</accession>
<proteinExistence type="predicted"/>
<dbReference type="SUPFAM" id="SSF55021">
    <property type="entry name" value="ACT-like"/>
    <property type="match status" value="2"/>
</dbReference>
<dbReference type="Gene3D" id="3.30.2130.10">
    <property type="entry name" value="VC0802-like"/>
    <property type="match status" value="1"/>
</dbReference>
<organism evidence="2 3">
    <name type="scientific">Anaerobaca lacustris</name>
    <dbReference type="NCBI Taxonomy" id="3044600"/>
    <lineage>
        <taxon>Bacteria</taxon>
        <taxon>Pseudomonadati</taxon>
        <taxon>Planctomycetota</taxon>
        <taxon>Phycisphaerae</taxon>
        <taxon>Sedimentisphaerales</taxon>
        <taxon>Anaerobacaceae</taxon>
        <taxon>Anaerobaca</taxon>
    </lineage>
</organism>
<reference evidence="2" key="1">
    <citation type="submission" date="2023-05" db="EMBL/GenBank/DDBJ databases">
        <title>Anaerotaeda fermentans gen. nov., sp. nov., a novel anaerobic planctomycete of the new family within the order Sedimentisphaerales isolated from Taman Peninsula, Russia.</title>
        <authorList>
            <person name="Khomyakova M.A."/>
            <person name="Merkel A.Y."/>
            <person name="Slobodkin A.I."/>
        </authorList>
    </citation>
    <scope>NUCLEOTIDE SEQUENCE</scope>
    <source>
        <strain evidence="2">M17dextr</strain>
    </source>
</reference>
<dbReference type="PANTHER" id="PTHR40099">
    <property type="entry name" value="ACETOLACTATE SYNTHASE, SMALL SUBUNIT"/>
    <property type="match status" value="1"/>
</dbReference>
<dbReference type="RefSeq" id="WP_349246503.1">
    <property type="nucleotide sequence ID" value="NZ_JASCXX010000028.1"/>
</dbReference>
<dbReference type="PANTHER" id="PTHR40099:SF1">
    <property type="entry name" value="ACETOLACTATE SYNTHASE, SMALL SUBUNIT"/>
    <property type="match status" value="1"/>
</dbReference>
<dbReference type="Proteomes" id="UP001431776">
    <property type="component" value="Unassembled WGS sequence"/>
</dbReference>
<feature type="domain" description="ACT" evidence="1">
    <location>
        <begin position="70"/>
        <end position="143"/>
    </location>
</feature>
<dbReference type="Pfam" id="PF19571">
    <property type="entry name" value="ACT_8"/>
    <property type="match status" value="1"/>
</dbReference>
<sequence length="144" mass="15933">MAKQLTIFVENRAGRLKTITDNLRKSNIDIRAFTIQDRGDYGLLKLIVDKPDDAYLALANLGCACALKDILAISVPDQPGNFHRLTSALAEHNVNVIDAYGFVLQPHKTGVCCMEIDQPQLMKAQEIVAEAGFTVLQDEELYSL</sequence>